<dbReference type="PANTHER" id="PTHR30327:SF1">
    <property type="entry name" value="UPF0301 PROTEIN YQGE"/>
    <property type="match status" value="1"/>
</dbReference>
<dbReference type="KEGG" id="kvl:KVU_0155"/>
<evidence type="ECO:0000256" key="2">
    <source>
        <dbReference type="HAMAP-Rule" id="MF_00758"/>
    </source>
</evidence>
<dbReference type="GO" id="GO:0005829">
    <property type="term" value="C:cytosol"/>
    <property type="evidence" value="ECO:0007669"/>
    <property type="project" value="TreeGrafter"/>
</dbReference>
<dbReference type="OrthoDB" id="9807486at2"/>
<keyword evidence="4" id="KW-1185">Reference proteome</keyword>
<dbReference type="PANTHER" id="PTHR30327">
    <property type="entry name" value="UNCHARACTERIZED PROTEIN YQGE"/>
    <property type="match status" value="1"/>
</dbReference>
<name>F9Y8I4_KETVW</name>
<gene>
    <name evidence="3" type="ordered locus">KVU_0155</name>
</gene>
<protein>
    <recommendedName>
        <fullName evidence="2">UPF0301 protein KVU_0155</fullName>
    </recommendedName>
</protein>
<dbReference type="RefSeq" id="WP_013383411.1">
    <property type="nucleotide sequence ID" value="NC_017384.1"/>
</dbReference>
<organism evidence="3 4">
    <name type="scientific">Ketogulonicigenium vulgare (strain WSH-001)</name>
    <dbReference type="NCBI Taxonomy" id="759362"/>
    <lineage>
        <taxon>Bacteria</taxon>
        <taxon>Pseudomonadati</taxon>
        <taxon>Pseudomonadota</taxon>
        <taxon>Alphaproteobacteria</taxon>
        <taxon>Rhodobacterales</taxon>
        <taxon>Roseobacteraceae</taxon>
        <taxon>Ketogulonicigenium</taxon>
    </lineage>
</organism>
<dbReference type="HOGENOM" id="CLU_057596_1_0_5"/>
<evidence type="ECO:0000256" key="1">
    <source>
        <dbReference type="ARBA" id="ARBA00009600"/>
    </source>
</evidence>
<dbReference type="InterPro" id="IPR003774">
    <property type="entry name" value="AlgH-like"/>
</dbReference>
<dbReference type="AlphaFoldDB" id="F9Y8I4"/>
<dbReference type="PATRIC" id="fig|759362.5.peg.165"/>
<evidence type="ECO:0000313" key="4">
    <source>
        <dbReference type="Proteomes" id="UP000000692"/>
    </source>
</evidence>
<dbReference type="eggNOG" id="COG1678">
    <property type="taxonomic scope" value="Bacteria"/>
</dbReference>
<sequence>MEQIDQNLTGKFLIAMPDMADEPFRQSLIYLCSHGDDGALGLIVNKPTEGLNLNAVMTHMGIDVARGVAAKGGRALMRFGGPVEPGRGFVLHGPDYEADEGTVNVSDAIRMTASREILEQVAMGSGPQRAAYFLGYAGWGAGQLEAEIADNGWLVASSSSDLIFAEDFDAKWARALRGLGVEPALLSSSGGRA</sequence>
<dbReference type="SUPFAM" id="SSF143456">
    <property type="entry name" value="VC0467-like"/>
    <property type="match status" value="1"/>
</dbReference>
<proteinExistence type="inferred from homology"/>
<reference evidence="3 4" key="1">
    <citation type="journal article" date="2011" name="J. Bacteriol.">
        <title>Complete genome sequence of the industrial strain Ketogulonicigenium vulgare WSH-001.</title>
        <authorList>
            <person name="Liu L."/>
            <person name="Li Y."/>
            <person name="Zhang J."/>
            <person name="Zhou Z."/>
            <person name="Liu J."/>
            <person name="Li X."/>
            <person name="Zhou J."/>
            <person name="Du G."/>
            <person name="Wang L."/>
            <person name="Chen J."/>
        </authorList>
    </citation>
    <scope>NUCLEOTIDE SEQUENCE [LARGE SCALE GENOMIC DNA]</scope>
    <source>
        <strain evidence="3 4">WSH-001</strain>
    </source>
</reference>
<accession>F9Y8I4</accession>
<dbReference type="Pfam" id="PF02622">
    <property type="entry name" value="DUF179"/>
    <property type="match status" value="1"/>
</dbReference>
<dbReference type="Proteomes" id="UP000000692">
    <property type="component" value="Chromosome"/>
</dbReference>
<evidence type="ECO:0000313" key="3">
    <source>
        <dbReference type="EMBL" id="AEM39993.1"/>
    </source>
</evidence>
<dbReference type="EMBL" id="CP002018">
    <property type="protein sequence ID" value="AEM39993.1"/>
    <property type="molecule type" value="Genomic_DNA"/>
</dbReference>
<dbReference type="HAMAP" id="MF_00758">
    <property type="entry name" value="UPF0301"/>
    <property type="match status" value="1"/>
</dbReference>
<comment type="similarity">
    <text evidence="1 2">Belongs to the UPF0301 (AlgH) family.</text>
</comment>
<dbReference type="Gene3D" id="3.40.1740.10">
    <property type="entry name" value="VC0467-like"/>
    <property type="match status" value="1"/>
</dbReference>